<evidence type="ECO:0000313" key="7">
    <source>
        <dbReference type="Proteomes" id="UP000282515"/>
    </source>
</evidence>
<proteinExistence type="predicted"/>
<keyword evidence="2" id="KW-0805">Transcription regulation</keyword>
<keyword evidence="3" id="KW-0238">DNA-binding</keyword>
<dbReference type="Pfam" id="PF13411">
    <property type="entry name" value="MerR_1"/>
    <property type="match status" value="2"/>
</dbReference>
<protein>
    <submittedName>
        <fullName evidence="6">MerR family transcriptional regulator</fullName>
    </submittedName>
</protein>
<dbReference type="PANTHER" id="PTHR30204">
    <property type="entry name" value="REDOX-CYCLING DRUG-SENSING TRANSCRIPTIONAL ACTIVATOR SOXR"/>
    <property type="match status" value="1"/>
</dbReference>
<evidence type="ECO:0000256" key="4">
    <source>
        <dbReference type="ARBA" id="ARBA00023163"/>
    </source>
</evidence>
<evidence type="ECO:0000256" key="2">
    <source>
        <dbReference type="ARBA" id="ARBA00023015"/>
    </source>
</evidence>
<dbReference type="Proteomes" id="UP000282515">
    <property type="component" value="Unassembled WGS sequence"/>
</dbReference>
<dbReference type="AlphaFoldDB" id="A0A3L8PP42"/>
<dbReference type="Gene3D" id="1.10.1660.10">
    <property type="match status" value="2"/>
</dbReference>
<dbReference type="InterPro" id="IPR009061">
    <property type="entry name" value="DNA-bd_dom_put_sf"/>
</dbReference>
<dbReference type="EMBL" id="RDBF01000001">
    <property type="protein sequence ID" value="RLV57166.1"/>
    <property type="molecule type" value="Genomic_DNA"/>
</dbReference>
<dbReference type="GO" id="GO:0003677">
    <property type="term" value="F:DNA binding"/>
    <property type="evidence" value="ECO:0007669"/>
    <property type="project" value="UniProtKB-KW"/>
</dbReference>
<keyword evidence="4" id="KW-0804">Transcription</keyword>
<evidence type="ECO:0000313" key="6">
    <source>
        <dbReference type="EMBL" id="RLV57166.1"/>
    </source>
</evidence>
<feature type="domain" description="HTH merR-type" evidence="5">
    <location>
        <begin position="133"/>
        <end position="204"/>
    </location>
</feature>
<keyword evidence="1" id="KW-0678">Repressor</keyword>
<evidence type="ECO:0000256" key="3">
    <source>
        <dbReference type="ARBA" id="ARBA00023125"/>
    </source>
</evidence>
<dbReference type="PROSITE" id="PS50937">
    <property type="entry name" value="HTH_MERR_2"/>
    <property type="match status" value="2"/>
</dbReference>
<evidence type="ECO:0000256" key="1">
    <source>
        <dbReference type="ARBA" id="ARBA00022491"/>
    </source>
</evidence>
<dbReference type="InterPro" id="IPR000551">
    <property type="entry name" value="MerR-type_HTH_dom"/>
</dbReference>
<reference evidence="6 7" key="1">
    <citation type="submission" date="2018-10" db="EMBL/GenBank/DDBJ databases">
        <title>Aeromicrobium sp. 9W16Y-2 whole genome shotgun sequence.</title>
        <authorList>
            <person name="Li F."/>
        </authorList>
    </citation>
    <scope>NUCLEOTIDE SEQUENCE [LARGE SCALE GENOMIC DNA]</scope>
    <source>
        <strain evidence="6 7">9W16Y-2</strain>
    </source>
</reference>
<dbReference type="SMART" id="SM00422">
    <property type="entry name" value="HTH_MERR"/>
    <property type="match status" value="2"/>
</dbReference>
<sequence>MEGCDVAEPVSAALSTASVSAATGYSAQQIRDLEAIGVISPALRANNGYRRFTQHHVRDLRAYRDLTRAIGPVPARRAMRDIRRLDPDAAAALVRSFHALLDAERERALAARRALRSISDEAGYEAPATTEDAMTITELALALDVRPSTLRFWEKCGLVQPDRVATTSGSARRYAVAAVREARITAALREAGYRIPDVQRALDAIRDLDGIDASLDALDARIRDITQRTLALLKAGCVMAVIIESGRADDAGSASVPVPSGG</sequence>
<dbReference type="OrthoDB" id="3826383at2"/>
<dbReference type="InterPro" id="IPR047057">
    <property type="entry name" value="MerR_fam"/>
</dbReference>
<comment type="caution">
    <text evidence="6">The sequence shown here is derived from an EMBL/GenBank/DDBJ whole genome shotgun (WGS) entry which is preliminary data.</text>
</comment>
<accession>A0A3L8PP42</accession>
<feature type="domain" description="HTH merR-type" evidence="5">
    <location>
        <begin position="13"/>
        <end position="61"/>
    </location>
</feature>
<dbReference type="GO" id="GO:0003700">
    <property type="term" value="F:DNA-binding transcription factor activity"/>
    <property type="evidence" value="ECO:0007669"/>
    <property type="project" value="InterPro"/>
</dbReference>
<dbReference type="SUPFAM" id="SSF46955">
    <property type="entry name" value="Putative DNA-binding domain"/>
    <property type="match status" value="2"/>
</dbReference>
<evidence type="ECO:0000259" key="5">
    <source>
        <dbReference type="PROSITE" id="PS50937"/>
    </source>
</evidence>
<name>A0A3L8PP42_9ACTN</name>
<gene>
    <name evidence="6" type="ORF">D9V41_00450</name>
</gene>
<dbReference type="PANTHER" id="PTHR30204:SF69">
    <property type="entry name" value="MERR-FAMILY TRANSCRIPTIONAL REGULATOR"/>
    <property type="match status" value="1"/>
</dbReference>
<keyword evidence="7" id="KW-1185">Reference proteome</keyword>
<organism evidence="6 7">
    <name type="scientific">Aeromicrobium phragmitis</name>
    <dbReference type="NCBI Taxonomy" id="2478914"/>
    <lineage>
        <taxon>Bacteria</taxon>
        <taxon>Bacillati</taxon>
        <taxon>Actinomycetota</taxon>
        <taxon>Actinomycetes</taxon>
        <taxon>Propionibacteriales</taxon>
        <taxon>Nocardioidaceae</taxon>
        <taxon>Aeromicrobium</taxon>
    </lineage>
</organism>